<dbReference type="Pfam" id="PF00137">
    <property type="entry name" value="ATP-synt_C"/>
    <property type="match status" value="2"/>
</dbReference>
<keyword evidence="13" id="KW-1185">Reference proteome</keyword>
<feature type="transmembrane region" description="Helical" evidence="10">
    <location>
        <begin position="168"/>
        <end position="192"/>
    </location>
</feature>
<dbReference type="Proteomes" id="UP000001876">
    <property type="component" value="Unassembled WGS sequence"/>
</dbReference>
<evidence type="ECO:0000256" key="9">
    <source>
        <dbReference type="ARBA" id="ARBA00023136"/>
    </source>
</evidence>
<evidence type="ECO:0000256" key="2">
    <source>
        <dbReference type="ARBA" id="ARBA00004141"/>
    </source>
</evidence>
<evidence type="ECO:0000313" key="13">
    <source>
        <dbReference type="Proteomes" id="UP000001876"/>
    </source>
</evidence>
<organism evidence="13">
    <name type="scientific">Micromonas pusilla (strain CCMP1545)</name>
    <name type="common">Picoplanktonic green alga</name>
    <dbReference type="NCBI Taxonomy" id="564608"/>
    <lineage>
        <taxon>Eukaryota</taxon>
        <taxon>Viridiplantae</taxon>
        <taxon>Chlorophyta</taxon>
        <taxon>Mamiellophyceae</taxon>
        <taxon>Mamiellales</taxon>
        <taxon>Mamiellaceae</taxon>
        <taxon>Micromonas</taxon>
    </lineage>
</organism>
<name>C1N576_MICPC</name>
<feature type="transmembrane region" description="Helical" evidence="10">
    <location>
        <begin position="81"/>
        <end position="103"/>
    </location>
</feature>
<dbReference type="InterPro" id="IPR035921">
    <property type="entry name" value="F/V-ATP_Csub_sf"/>
</dbReference>
<dbReference type="GO" id="GO:0046961">
    <property type="term" value="F:proton-transporting ATPase activity, rotational mechanism"/>
    <property type="evidence" value="ECO:0007669"/>
    <property type="project" value="InterPro"/>
</dbReference>
<keyword evidence="6" id="KW-0375">Hydrogen ion transport</keyword>
<dbReference type="SUPFAM" id="SSF81333">
    <property type="entry name" value="F1F0 ATP synthase subunit C"/>
    <property type="match status" value="2"/>
</dbReference>
<dbReference type="KEGG" id="mpp:MICPUCDRAFT_52829"/>
<feature type="domain" description="V-ATPase proteolipid subunit C-like" evidence="11">
    <location>
        <begin position="129"/>
        <end position="188"/>
    </location>
</feature>
<dbReference type="EMBL" id="GG663747">
    <property type="protein sequence ID" value="EEH53059.1"/>
    <property type="molecule type" value="Genomic_DNA"/>
</dbReference>
<evidence type="ECO:0000256" key="10">
    <source>
        <dbReference type="RuleBase" id="RU363060"/>
    </source>
</evidence>
<dbReference type="InterPro" id="IPR002379">
    <property type="entry name" value="ATPase_proteolipid_c-like_dom"/>
</dbReference>
<feature type="transmembrane region" description="Helical" evidence="10">
    <location>
        <begin position="123"/>
        <end position="156"/>
    </location>
</feature>
<proteinExistence type="inferred from homology"/>
<dbReference type="PANTHER" id="PTHR10263">
    <property type="entry name" value="V-TYPE PROTON ATPASE PROTEOLIPID SUBUNIT"/>
    <property type="match status" value="1"/>
</dbReference>
<comment type="similarity">
    <text evidence="3 10">Belongs to the V-ATPase proteolipid subunit family.</text>
</comment>
<protein>
    <submittedName>
        <fullName evidence="12">H+-or Na+-translocating f-type, v-type and A-type ATPase superfamily</fullName>
    </submittedName>
</protein>
<evidence type="ECO:0000256" key="5">
    <source>
        <dbReference type="ARBA" id="ARBA00022692"/>
    </source>
</evidence>
<dbReference type="InterPro" id="IPR000245">
    <property type="entry name" value="ATPase_proteolipid_csu"/>
</dbReference>
<feature type="domain" description="V-ATPase proteolipid subunit C-like" evidence="11">
    <location>
        <begin position="43"/>
        <end position="101"/>
    </location>
</feature>
<dbReference type="eggNOG" id="KOG0233">
    <property type="taxonomic scope" value="Eukaryota"/>
</dbReference>
<dbReference type="CDD" id="cd18178">
    <property type="entry name" value="ATP-synt_Vo_c_ATP6F_rpt2"/>
    <property type="match status" value="1"/>
</dbReference>
<comment type="subunit">
    <text evidence="10">V-ATPase is a heteromultimeric enzyme composed of a peripheral catalytic V1 complex attached to an integral membrane V0 proton pore complex.</text>
</comment>
<feature type="transmembrane region" description="Helical" evidence="10">
    <location>
        <begin position="37"/>
        <end position="60"/>
    </location>
</feature>
<dbReference type="OMA" id="TSPYMWG"/>
<evidence type="ECO:0000256" key="8">
    <source>
        <dbReference type="ARBA" id="ARBA00023065"/>
    </source>
</evidence>
<dbReference type="Gene3D" id="1.20.120.610">
    <property type="entry name" value="lithium bound rotor ring of v- atpase"/>
    <property type="match status" value="1"/>
</dbReference>
<comment type="function">
    <text evidence="1 10">Proton-conducting pore forming subunit of the membrane integral V0 complex of vacuolar ATPase. V-ATPase is responsible for acidifying a variety of intracellular compartments in eukaryotic cells.</text>
</comment>
<keyword evidence="9 10" id="KW-0472">Membrane</keyword>
<evidence type="ECO:0000256" key="6">
    <source>
        <dbReference type="ARBA" id="ARBA00022781"/>
    </source>
</evidence>
<dbReference type="AlphaFoldDB" id="C1N576"/>
<dbReference type="OrthoDB" id="10264021at2759"/>
<evidence type="ECO:0000256" key="3">
    <source>
        <dbReference type="ARBA" id="ARBA00007296"/>
    </source>
</evidence>
<evidence type="ECO:0000256" key="1">
    <source>
        <dbReference type="ARBA" id="ARBA00002481"/>
    </source>
</evidence>
<evidence type="ECO:0000313" key="12">
    <source>
        <dbReference type="EMBL" id="EEH53059.1"/>
    </source>
</evidence>
<dbReference type="PRINTS" id="PR00122">
    <property type="entry name" value="VACATPASE"/>
</dbReference>
<gene>
    <name evidence="12" type="ORF">MICPUCDRAFT_52829</name>
</gene>
<keyword evidence="5 10" id="KW-0812">Transmembrane</keyword>
<dbReference type="GO" id="GO:0033179">
    <property type="term" value="C:proton-transporting V-type ATPase, V0 domain"/>
    <property type="evidence" value="ECO:0007669"/>
    <property type="project" value="InterPro"/>
</dbReference>
<evidence type="ECO:0000256" key="4">
    <source>
        <dbReference type="ARBA" id="ARBA00022448"/>
    </source>
</evidence>
<dbReference type="FunFam" id="1.20.120.610:FF:000002">
    <property type="entry name" value="V-type proton ATPase proteolipid subunit"/>
    <property type="match status" value="1"/>
</dbReference>
<evidence type="ECO:0000259" key="11">
    <source>
        <dbReference type="Pfam" id="PF00137"/>
    </source>
</evidence>
<dbReference type="RefSeq" id="XP_003063120.1">
    <property type="nucleotide sequence ID" value="XM_003063074.1"/>
</dbReference>
<keyword evidence="4 10" id="KW-0813">Transport</keyword>
<dbReference type="GeneID" id="9688560"/>
<accession>C1N576</accession>
<evidence type="ECO:0000256" key="7">
    <source>
        <dbReference type="ARBA" id="ARBA00022989"/>
    </source>
</evidence>
<keyword evidence="8 10" id="KW-0406">Ion transport</keyword>
<sequence length="197" mass="20010">MGRYDDVRRAGGLNINPSGGIIDWRYLAFLFENVDPYFFASAGVAAAIGLSVLGAAWGILIAGSSLIGAAVRTPSLASKNLISIIFCEAVAVYGVVVAVVLSTKTTVAPIRLPDGSYSPRAMASGYATFAAGLTVGLANLFCGVCVGVVGSAAALADAQNPTLFVKVLVIEIFGSALGLFGVIVAIIMSGSIDFKGA</sequence>
<keyword evidence="7 10" id="KW-1133">Transmembrane helix</keyword>
<reference evidence="12 13" key="1">
    <citation type="journal article" date="2009" name="Science">
        <title>Green evolution and dynamic adaptations revealed by genomes of the marine picoeukaryotes Micromonas.</title>
        <authorList>
            <person name="Worden A.Z."/>
            <person name="Lee J.H."/>
            <person name="Mock T."/>
            <person name="Rouze P."/>
            <person name="Simmons M.P."/>
            <person name="Aerts A.L."/>
            <person name="Allen A.E."/>
            <person name="Cuvelier M.L."/>
            <person name="Derelle E."/>
            <person name="Everett M.V."/>
            <person name="Foulon E."/>
            <person name="Grimwood J."/>
            <person name="Gundlach H."/>
            <person name="Henrissat B."/>
            <person name="Napoli C."/>
            <person name="McDonald S.M."/>
            <person name="Parker M.S."/>
            <person name="Rombauts S."/>
            <person name="Salamov A."/>
            <person name="Von Dassow P."/>
            <person name="Badger J.H."/>
            <person name="Coutinho P.M."/>
            <person name="Demir E."/>
            <person name="Dubchak I."/>
            <person name="Gentemann C."/>
            <person name="Eikrem W."/>
            <person name="Gready J.E."/>
            <person name="John U."/>
            <person name="Lanier W."/>
            <person name="Lindquist E.A."/>
            <person name="Lucas S."/>
            <person name="Mayer K.F."/>
            <person name="Moreau H."/>
            <person name="Not F."/>
            <person name="Otillar R."/>
            <person name="Panaud O."/>
            <person name="Pangilinan J."/>
            <person name="Paulsen I."/>
            <person name="Piegu B."/>
            <person name="Poliakov A."/>
            <person name="Robbens S."/>
            <person name="Schmutz J."/>
            <person name="Toulza E."/>
            <person name="Wyss T."/>
            <person name="Zelensky A."/>
            <person name="Zhou K."/>
            <person name="Armbrust E.V."/>
            <person name="Bhattacharya D."/>
            <person name="Goodenough U.W."/>
            <person name="Van de Peer Y."/>
            <person name="Grigoriev I.V."/>
        </authorList>
    </citation>
    <scope>NUCLEOTIDE SEQUENCE [LARGE SCALE GENOMIC DNA]</scope>
    <source>
        <strain evidence="12 13">CCMP1545</strain>
    </source>
</reference>
<dbReference type="STRING" id="564608.C1N576"/>
<comment type="subcellular location">
    <subcellularLocation>
        <location evidence="2">Membrane</location>
        <topology evidence="2">Multi-pass membrane protein</topology>
    </subcellularLocation>
</comment>